<dbReference type="InterPro" id="IPR008030">
    <property type="entry name" value="NmrA-like"/>
</dbReference>
<evidence type="ECO:0000259" key="3">
    <source>
        <dbReference type="Pfam" id="PF05368"/>
    </source>
</evidence>
<evidence type="ECO:0000256" key="2">
    <source>
        <dbReference type="ARBA" id="ARBA00022857"/>
    </source>
</evidence>
<dbReference type="Pfam" id="PF05368">
    <property type="entry name" value="NmrA"/>
    <property type="match status" value="1"/>
</dbReference>
<accession>A0ABV4SPY2</accession>
<dbReference type="SUPFAM" id="SSF51735">
    <property type="entry name" value="NAD(P)-binding Rossmann-fold domains"/>
    <property type="match status" value="1"/>
</dbReference>
<dbReference type="InterPro" id="IPR036291">
    <property type="entry name" value="NAD(P)-bd_dom_sf"/>
</dbReference>
<dbReference type="CDD" id="cd05251">
    <property type="entry name" value="NmrA_like_SDR_a"/>
    <property type="match status" value="1"/>
</dbReference>
<protein>
    <submittedName>
        <fullName evidence="4">NmrA/HSCARG family protein</fullName>
    </submittedName>
</protein>
<proteinExistence type="inferred from homology"/>
<name>A0ABV4SPY2_9ACTN</name>
<sequence>MSLDQPTLVLGATGGQGGAVVRALQSRGSAVRGLVRNPQSASARRLAGQNVEVVGGDLEDRDSLASAMRGVAGVFAMTTPFESGPAAEIAQGRAILAAARQARVPHLVFSSVAGADQDTGVPHFETKAVIERELAAGEVPYTILGPTYFFDNALGDEERIRQGVLDLPLPPDRRLQQLARPDLGAFATAVLAAPDAFVGRRIELAGDAPKPGDMATALGAALGGTVRHNEVKLDEIGNDDMRAMWAFLRSVGYGVDLPALHAAHPELRWTSFADWAGSTFSTAP</sequence>
<dbReference type="EMBL" id="JBGOSP010000011">
    <property type="protein sequence ID" value="MFA3839008.1"/>
    <property type="molecule type" value="Genomic_DNA"/>
</dbReference>
<dbReference type="PANTHER" id="PTHR42748:SF7">
    <property type="entry name" value="NMRA LIKE REDOX SENSOR 1-RELATED"/>
    <property type="match status" value="1"/>
</dbReference>
<dbReference type="Gene3D" id="3.40.50.720">
    <property type="entry name" value="NAD(P)-binding Rossmann-like Domain"/>
    <property type="match status" value="1"/>
</dbReference>
<organism evidence="4 5">
    <name type="scientific">Streptomyces aureus</name>
    <dbReference type="NCBI Taxonomy" id="193461"/>
    <lineage>
        <taxon>Bacteria</taxon>
        <taxon>Bacillati</taxon>
        <taxon>Actinomycetota</taxon>
        <taxon>Actinomycetes</taxon>
        <taxon>Kitasatosporales</taxon>
        <taxon>Streptomycetaceae</taxon>
        <taxon>Streptomyces</taxon>
    </lineage>
</organism>
<reference evidence="4 5" key="1">
    <citation type="submission" date="2024-08" db="EMBL/GenBank/DDBJ databases">
        <title>Genome sequence of Streptomyces aureus CACIA-1.46HGO.</title>
        <authorList>
            <person name="Evangelista-Martinez Z."/>
        </authorList>
    </citation>
    <scope>NUCLEOTIDE SEQUENCE [LARGE SCALE GENOMIC DNA]</scope>
    <source>
        <strain evidence="4 5">CACIA-1.46HGO</strain>
    </source>
</reference>
<comment type="caution">
    <text evidence="4">The sequence shown here is derived from an EMBL/GenBank/DDBJ whole genome shotgun (WGS) entry which is preliminary data.</text>
</comment>
<dbReference type="PANTHER" id="PTHR42748">
    <property type="entry name" value="NITROGEN METABOLITE REPRESSION PROTEIN NMRA FAMILY MEMBER"/>
    <property type="match status" value="1"/>
</dbReference>
<evidence type="ECO:0000313" key="4">
    <source>
        <dbReference type="EMBL" id="MFA3839008.1"/>
    </source>
</evidence>
<comment type="similarity">
    <text evidence="1">Belongs to the NmrA-type oxidoreductase family.</text>
</comment>
<dbReference type="RefSeq" id="WP_372563940.1">
    <property type="nucleotide sequence ID" value="NZ_JBGOSP010000011.1"/>
</dbReference>
<dbReference type="Proteomes" id="UP001571476">
    <property type="component" value="Unassembled WGS sequence"/>
</dbReference>
<keyword evidence="2" id="KW-0521">NADP</keyword>
<keyword evidence="5" id="KW-1185">Reference proteome</keyword>
<evidence type="ECO:0000313" key="5">
    <source>
        <dbReference type="Proteomes" id="UP001571476"/>
    </source>
</evidence>
<feature type="domain" description="NmrA-like" evidence="3">
    <location>
        <begin position="8"/>
        <end position="234"/>
    </location>
</feature>
<dbReference type="InterPro" id="IPR051164">
    <property type="entry name" value="NmrA-like_oxidored"/>
</dbReference>
<evidence type="ECO:0000256" key="1">
    <source>
        <dbReference type="ARBA" id="ARBA00006328"/>
    </source>
</evidence>
<gene>
    <name evidence="4" type="ORF">ACEG43_22980</name>
</gene>